<keyword evidence="2" id="KW-1185">Reference proteome</keyword>
<accession>A0A8T8IV72</accession>
<evidence type="ECO:0000313" key="1">
    <source>
        <dbReference type="EMBL" id="QTZ83291.1"/>
    </source>
</evidence>
<organism evidence="1 2">
    <name type="scientific">Pseudomonas phage phiGM22-3</name>
    <dbReference type="NCBI Taxonomy" id="2816462"/>
    <lineage>
        <taxon>Viruses</taxon>
        <taxon>Duplodnaviria</taxon>
        <taxon>Heunggongvirae</taxon>
        <taxon>Uroviricota</taxon>
        <taxon>Caudoviricetes</taxon>
        <taxon>Autographivirales</taxon>
        <taxon>Autoscriptoviridae</taxon>
        <taxon>Tunggulvirus</taxon>
        <taxon>Tunggulvirus GM223</taxon>
    </lineage>
</organism>
<evidence type="ECO:0000313" key="2">
    <source>
        <dbReference type="Proteomes" id="UP000676975"/>
    </source>
</evidence>
<protein>
    <submittedName>
        <fullName evidence="1">Uncharacterized protein</fullName>
    </submittedName>
</protein>
<dbReference type="Proteomes" id="UP000676975">
    <property type="component" value="Segment"/>
</dbReference>
<dbReference type="EMBL" id="MW627366">
    <property type="protein sequence ID" value="QTZ83291.1"/>
    <property type="molecule type" value="Genomic_DNA"/>
</dbReference>
<gene>
    <name evidence="1" type="ORF">phiGM223_25</name>
</gene>
<reference evidence="1" key="1">
    <citation type="submission" date="2021-02" db="EMBL/GenBank/DDBJ databases">
        <authorList>
            <person name="Qin X."/>
            <person name="Gong M."/>
            <person name="Yang H."/>
        </authorList>
    </citation>
    <scope>NUCLEOTIDE SEQUENCE</scope>
</reference>
<name>A0A8T8IV72_9CAUD</name>
<sequence>MSRTSFRSRCPAGSKQTRNRRAFVTANPDPYNPTVTVGVLESFDDFPEAMQRSDGPATLNLSAAEGYAKAILKAVAECRELL</sequence>
<proteinExistence type="predicted"/>